<feature type="transmembrane region" description="Helical" evidence="10">
    <location>
        <begin position="316"/>
        <end position="335"/>
    </location>
</feature>
<dbReference type="InterPro" id="IPR004813">
    <property type="entry name" value="OPT"/>
</dbReference>
<feature type="transmembrane region" description="Helical" evidence="10">
    <location>
        <begin position="792"/>
        <end position="816"/>
    </location>
</feature>
<feature type="transmembrane region" description="Helical" evidence="10">
    <location>
        <begin position="151"/>
        <end position="172"/>
    </location>
</feature>
<feature type="transmembrane region" description="Helical" evidence="10">
    <location>
        <begin position="235"/>
        <end position="255"/>
    </location>
</feature>
<dbReference type="KEGG" id="kbi:30208290"/>
<feature type="transmembrane region" description="Helical" evidence="10">
    <location>
        <begin position="389"/>
        <end position="411"/>
    </location>
</feature>
<dbReference type="Proteomes" id="UP000092730">
    <property type="component" value="Chromosome 1"/>
</dbReference>
<name>A0AAJ8K0J5_9TREE</name>
<proteinExistence type="inferred from homology"/>
<dbReference type="AlphaFoldDB" id="A0AAJ8K0J5"/>
<evidence type="ECO:0000256" key="7">
    <source>
        <dbReference type="ARBA" id="ARBA00022989"/>
    </source>
</evidence>
<feature type="transmembrane region" description="Helical" evidence="10">
    <location>
        <begin position="741"/>
        <end position="758"/>
    </location>
</feature>
<feature type="transmembrane region" description="Helical" evidence="10">
    <location>
        <begin position="462"/>
        <end position="484"/>
    </location>
</feature>
<evidence type="ECO:0000256" key="4">
    <source>
        <dbReference type="ARBA" id="ARBA00022692"/>
    </source>
</evidence>
<evidence type="ECO:0000256" key="8">
    <source>
        <dbReference type="ARBA" id="ARBA00023136"/>
    </source>
</evidence>
<evidence type="ECO:0000256" key="6">
    <source>
        <dbReference type="ARBA" id="ARBA00022927"/>
    </source>
</evidence>
<comment type="subcellular location">
    <subcellularLocation>
        <location evidence="1">Membrane</location>
        <topology evidence="1">Multi-pass membrane protein</topology>
    </subcellularLocation>
</comment>
<comment type="similarity">
    <text evidence="2">Belongs to the oligopeptide OPT transporter family.</text>
</comment>
<sequence length="857" mass="96317">MSSIYKYHSIPSDDDHLNDENEDEDAYEYELDELGHPIMSSTKKDDVVLPHKIYDEEVPLDHDKDKNLHQGPDSLGSGHHINLVEVPFATAPDGQRITVGDTLPEVKAVALETDDPDEPCETIRSYVLGTIVASVGTALNVWFGARQPGIFISPFLAQLLSYPLGVALAKLLPKKNFTILGKSFTLNPGRFSIKEHAIIVLMATVSFPTATALDVIVAIRQPAFFNDPEIADQKGFQFLVVLSTQFLGFGVAGLARDYLVYPSAMTWPLNLAKLSLFNALHRRKVNEYGLVTLPKEDEPEQQDPPVHGWKISMFRFCLYATTASFIWFFFTAFIFPALTYFNWPTWINPTNKKLAIIMGSVTGLGLNPIPTLDWTYISGAGLTPLITPWWATVSTFIGASIGYVIIAAIYFTNTWYSAYLVPNSNQAFDRFGAYYNATAVLGADRSLDVEAYRAYSPLYFGAGYNVIISAYFASYSAILTYALLNHWTDIKKGFNTGMRRIRFFRHKDKHQDAIHHFPDYDIHYSLMTRYKEVPQWWFLVIMIFALVLGIIMCEVYDTTMPVWGIFCCLAMVLVFAIPTGIIQAISNMQMSLVILAEIIPGIAIPGRPYANMIFKLYGWVSLGMALLYVLDQKLAHYLHLPPRATFRAQMWGCTISSFISIAILNWQFKAIPDLCQPGQKDLMTCPYYTTFYSSALLFGVVGPQRMYGSLGLYKHTLWGFLAGAVLVAMAWAAKKRWPNKVTNNLNVPVIIFGVMYFAPYNWSFVWSGVPLAWFFMSYVYKRFPAWWNKYCYVLSIGLTVGAAISGVVQFFCITYPGGVMPAWWGNTVQFSGCDGIGCPLKEMPEIGYFGPGPGEYL</sequence>
<dbReference type="EMBL" id="CP144541">
    <property type="protein sequence ID" value="WVW78562.1"/>
    <property type="molecule type" value="Genomic_DNA"/>
</dbReference>
<dbReference type="NCBIfam" id="TIGR00728">
    <property type="entry name" value="OPT_sfam"/>
    <property type="match status" value="1"/>
</dbReference>
<dbReference type="GeneID" id="30208290"/>
<dbReference type="NCBIfam" id="TIGR00727">
    <property type="entry name" value="ISP4_OPT"/>
    <property type="match status" value="1"/>
</dbReference>
<evidence type="ECO:0000256" key="3">
    <source>
        <dbReference type="ARBA" id="ARBA00022448"/>
    </source>
</evidence>
<keyword evidence="3" id="KW-0813">Transport</keyword>
<organism evidence="11 12">
    <name type="scientific">Kwoniella bestiolae CBS 10118</name>
    <dbReference type="NCBI Taxonomy" id="1296100"/>
    <lineage>
        <taxon>Eukaryota</taxon>
        <taxon>Fungi</taxon>
        <taxon>Dikarya</taxon>
        <taxon>Basidiomycota</taxon>
        <taxon>Agaricomycotina</taxon>
        <taxon>Tremellomycetes</taxon>
        <taxon>Tremellales</taxon>
        <taxon>Cryptococcaceae</taxon>
        <taxon>Kwoniella</taxon>
    </lineage>
</organism>
<feature type="transmembrane region" description="Helical" evidence="10">
    <location>
        <begin position="716"/>
        <end position="734"/>
    </location>
</feature>
<evidence type="ECO:0000256" key="5">
    <source>
        <dbReference type="ARBA" id="ARBA00022856"/>
    </source>
</evidence>
<feature type="transmembrane region" description="Helical" evidence="10">
    <location>
        <begin position="612"/>
        <end position="630"/>
    </location>
</feature>
<dbReference type="GO" id="GO:0016020">
    <property type="term" value="C:membrane"/>
    <property type="evidence" value="ECO:0007669"/>
    <property type="project" value="UniProtKB-SubCell"/>
</dbReference>
<reference evidence="11" key="2">
    <citation type="submission" date="2024-02" db="EMBL/GenBank/DDBJ databases">
        <title>Comparative genomics of Cryptococcus and Kwoniella reveals pathogenesis evolution and contrasting modes of karyotype evolution via chromosome fusion or intercentromeric recombination.</title>
        <authorList>
            <person name="Coelho M.A."/>
            <person name="David-Palma M."/>
            <person name="Shea T."/>
            <person name="Bowers K."/>
            <person name="McGinley-Smith S."/>
            <person name="Mohammad A.W."/>
            <person name="Gnirke A."/>
            <person name="Yurkov A.M."/>
            <person name="Nowrousian M."/>
            <person name="Sun S."/>
            <person name="Cuomo C.A."/>
            <person name="Heitman J."/>
        </authorList>
    </citation>
    <scope>NUCLEOTIDE SEQUENCE</scope>
    <source>
        <strain evidence="11">CBS 10118</strain>
    </source>
</reference>
<dbReference type="Pfam" id="PF03169">
    <property type="entry name" value="OPT"/>
    <property type="match status" value="1"/>
</dbReference>
<evidence type="ECO:0000313" key="11">
    <source>
        <dbReference type="EMBL" id="WVW78562.1"/>
    </source>
</evidence>
<feature type="transmembrane region" description="Helical" evidence="10">
    <location>
        <begin position="562"/>
        <end position="582"/>
    </location>
</feature>
<keyword evidence="7 10" id="KW-1133">Transmembrane helix</keyword>
<accession>A0AAJ8K0J5</accession>
<dbReference type="PANTHER" id="PTHR22601">
    <property type="entry name" value="ISP4 LIKE PROTEIN"/>
    <property type="match status" value="1"/>
</dbReference>
<dbReference type="GO" id="GO:0015031">
    <property type="term" value="P:protein transport"/>
    <property type="evidence" value="ECO:0007669"/>
    <property type="project" value="UniProtKB-KW"/>
</dbReference>
<evidence type="ECO:0000256" key="2">
    <source>
        <dbReference type="ARBA" id="ARBA00008807"/>
    </source>
</evidence>
<protein>
    <submittedName>
        <fullName evidence="11">OPT family small oligopeptide transporter</fullName>
    </submittedName>
</protein>
<dbReference type="InterPro" id="IPR004648">
    <property type="entry name" value="Oligpept_transpt"/>
</dbReference>
<evidence type="ECO:0000256" key="1">
    <source>
        <dbReference type="ARBA" id="ARBA00004141"/>
    </source>
</evidence>
<evidence type="ECO:0000313" key="12">
    <source>
        <dbReference type="Proteomes" id="UP000092730"/>
    </source>
</evidence>
<evidence type="ECO:0000256" key="10">
    <source>
        <dbReference type="SAM" id="Phobius"/>
    </source>
</evidence>
<feature type="transmembrane region" description="Helical" evidence="10">
    <location>
        <begin position="536"/>
        <end position="556"/>
    </location>
</feature>
<keyword evidence="4 10" id="KW-0812">Transmembrane</keyword>
<feature type="transmembrane region" description="Helical" evidence="10">
    <location>
        <begin position="650"/>
        <end position="668"/>
    </location>
</feature>
<feature type="region of interest" description="Disordered" evidence="9">
    <location>
        <begin position="1"/>
        <end position="25"/>
    </location>
</feature>
<feature type="transmembrane region" description="Helical" evidence="10">
    <location>
        <begin position="197"/>
        <end position="219"/>
    </location>
</feature>
<dbReference type="RefSeq" id="XP_065725164.1">
    <property type="nucleotide sequence ID" value="XM_065869092.1"/>
</dbReference>
<keyword evidence="6" id="KW-0653">Protein transport</keyword>
<keyword evidence="5" id="KW-0571">Peptide transport</keyword>
<keyword evidence="12" id="KW-1185">Reference proteome</keyword>
<evidence type="ECO:0000256" key="9">
    <source>
        <dbReference type="SAM" id="MobiDB-lite"/>
    </source>
</evidence>
<feature type="transmembrane region" description="Helical" evidence="10">
    <location>
        <begin position="126"/>
        <end position="145"/>
    </location>
</feature>
<reference evidence="11" key="1">
    <citation type="submission" date="2013-07" db="EMBL/GenBank/DDBJ databases">
        <authorList>
            <consortium name="The Broad Institute Genome Sequencing Platform"/>
            <person name="Cuomo C."/>
            <person name="Litvintseva A."/>
            <person name="Chen Y."/>
            <person name="Heitman J."/>
            <person name="Sun S."/>
            <person name="Springer D."/>
            <person name="Dromer F."/>
            <person name="Young S.K."/>
            <person name="Zeng Q."/>
            <person name="Gargeya S."/>
            <person name="Fitzgerald M."/>
            <person name="Abouelleil A."/>
            <person name="Alvarado L."/>
            <person name="Berlin A.M."/>
            <person name="Chapman S.B."/>
            <person name="Dewar J."/>
            <person name="Goldberg J."/>
            <person name="Griggs A."/>
            <person name="Gujja S."/>
            <person name="Hansen M."/>
            <person name="Howarth C."/>
            <person name="Imamovic A."/>
            <person name="Larimer J."/>
            <person name="McCowan C."/>
            <person name="Murphy C."/>
            <person name="Pearson M."/>
            <person name="Priest M."/>
            <person name="Roberts A."/>
            <person name="Saif S."/>
            <person name="Shea T."/>
            <person name="Sykes S."/>
            <person name="Wortman J."/>
            <person name="Nusbaum C."/>
            <person name="Birren B."/>
        </authorList>
    </citation>
    <scope>NUCLEOTIDE SEQUENCE</scope>
    <source>
        <strain evidence="11">CBS 10118</strain>
    </source>
</reference>
<gene>
    <name evidence="11" type="ORF">I302_100518</name>
</gene>
<keyword evidence="8 10" id="KW-0472">Membrane</keyword>
<dbReference type="GO" id="GO:0035673">
    <property type="term" value="F:oligopeptide transmembrane transporter activity"/>
    <property type="evidence" value="ECO:0007669"/>
    <property type="project" value="InterPro"/>
</dbReference>